<proteinExistence type="predicted"/>
<organism evidence="1 2">
    <name type="scientific">Rhabditophanes sp. KR3021</name>
    <dbReference type="NCBI Taxonomy" id="114890"/>
    <lineage>
        <taxon>Eukaryota</taxon>
        <taxon>Metazoa</taxon>
        <taxon>Ecdysozoa</taxon>
        <taxon>Nematoda</taxon>
        <taxon>Chromadorea</taxon>
        <taxon>Rhabditida</taxon>
        <taxon>Tylenchina</taxon>
        <taxon>Panagrolaimomorpha</taxon>
        <taxon>Strongyloidoidea</taxon>
        <taxon>Alloionematidae</taxon>
        <taxon>Rhabditophanes</taxon>
    </lineage>
</organism>
<protein>
    <submittedName>
        <fullName evidence="2">BRCT domain-containing protein</fullName>
    </submittedName>
</protein>
<evidence type="ECO:0000313" key="2">
    <source>
        <dbReference type="WBParaSite" id="RSKR_0000567100.1"/>
    </source>
</evidence>
<reference evidence="2" key="1">
    <citation type="submission" date="2016-11" db="UniProtKB">
        <authorList>
            <consortium name="WormBaseParasite"/>
        </authorList>
    </citation>
    <scope>IDENTIFICATION</scope>
    <source>
        <strain evidence="2">KR3021</strain>
    </source>
</reference>
<dbReference type="WBParaSite" id="RSKR_0000567100.1">
    <property type="protein sequence ID" value="RSKR_0000567100.1"/>
    <property type="gene ID" value="RSKR_0000567100"/>
</dbReference>
<dbReference type="Proteomes" id="UP000095286">
    <property type="component" value="Unplaced"/>
</dbReference>
<evidence type="ECO:0000313" key="1">
    <source>
        <dbReference type="Proteomes" id="UP000095286"/>
    </source>
</evidence>
<accession>A0AC35TZC9</accession>
<sequence>MEISNETMDENAKVIVGETGENGKTESLGAVASLNTADESDLDKTTAHPPPEASKETGAGETTTVETMEISVDSFASLNGSIPDSLTIVETTNITETRGDEISITTDTTTTIITQQEDETMEVDEIVCGGEPARHPGQENPNVPEEENIIVSEEANEEDVRAPERIDLEECVGVVDMDASPEVQDKEAEVGEEAAFAEEDPANDLGIVEEVQSAEEAAIAGEELFDEPKLVEEAGAVDEDEKMEEEEEVKSPAKKRGRKAAASKPATKKTTPTRISSRNRPAVASSPESAPIKDSGKPKRSTTRTSRITGNEPVDEEEETTPRSNGRKSLVEKKVEKDVAEKHKNDTPQKNPRKYPQGSPEKLADGSISHADQARTPEPESKVSRRSGRPSAHPLNSVTKSVGRKRKATEDLKVEAAEKDDVYGADNLDAIPSLHETFNVTLTANNTPKFTTANRAPNAAKYKKLEDVNSARRVATDAESTQEEAEDEKQTIASMTLSNKKLVKDVDGVKERPVLVASRKSKTTKSSTETPAAKSKAGTSTLAGKSKADTATPKSTPTIKKAASASRRSKLVTEHEDQIVESTMSAGEQFEADITNSVPGALPSGSRIYAYYRGVHYPAVISAVDIGFSNIDVTCINDGFKLKAPFSGIFKLKAVGVDTNVLVKDLDDEDVKYTATVVGVPEHTEEAWFACVFKVSVTIDGKTEEKDYPWNEIMLMKNATTQVESFEAEKNAMLETSVGHSRRSVGSRTPAAKKRTAAQSEGFFSGHKFILRHVGEDTENVIERYTELVEEHGGKVSISKIGKHDEKLLFVSDSFDQESNEMINHLIEGNQFVTYKFIDECIKQETLVDAAEFTLDGGETMTGNKIDLTEARKKDMFSGVVFNYISTNAKKACEPLVLKLGGKTHKKITEKVAYVVGETKDDKANPTGLDIPIVTKAFILQSILNNDIVDINLSSDFKL</sequence>
<name>A0AC35TZC9_9BILA</name>